<protein>
    <submittedName>
        <fullName evidence="2">DUF6476 family protein</fullName>
    </submittedName>
</protein>
<name>A0ABU1F5A3_9RHOB</name>
<reference evidence="2 3" key="1">
    <citation type="submission" date="2023-09" db="EMBL/GenBank/DDBJ databases">
        <title>Xinfangfangia sedmenti sp. nov., isolated the sedment.</title>
        <authorList>
            <person name="Xu L."/>
        </authorList>
    </citation>
    <scope>NUCLEOTIDE SEQUENCE [LARGE SCALE GENOMIC DNA]</scope>
    <source>
        <strain evidence="2 3">LG-4</strain>
    </source>
</reference>
<organism evidence="2 3">
    <name type="scientific">Ruixingdingia sedimenti</name>
    <dbReference type="NCBI Taxonomy" id="3073604"/>
    <lineage>
        <taxon>Bacteria</taxon>
        <taxon>Pseudomonadati</taxon>
        <taxon>Pseudomonadota</taxon>
        <taxon>Alphaproteobacteria</taxon>
        <taxon>Rhodobacterales</taxon>
        <taxon>Paracoccaceae</taxon>
        <taxon>Ruixingdingia</taxon>
    </lineage>
</organism>
<accession>A0ABU1F5A3</accession>
<evidence type="ECO:0000313" key="3">
    <source>
        <dbReference type="Proteomes" id="UP001247754"/>
    </source>
</evidence>
<evidence type="ECO:0000256" key="1">
    <source>
        <dbReference type="SAM" id="Phobius"/>
    </source>
</evidence>
<evidence type="ECO:0000313" key="2">
    <source>
        <dbReference type="EMBL" id="MDR5652054.1"/>
    </source>
</evidence>
<dbReference type="Proteomes" id="UP001247754">
    <property type="component" value="Unassembled WGS sequence"/>
</dbReference>
<keyword evidence="1" id="KW-0812">Transmembrane</keyword>
<keyword evidence="3" id="KW-1185">Reference proteome</keyword>
<comment type="caution">
    <text evidence="2">The sequence shown here is derived from an EMBL/GenBank/DDBJ whole genome shotgun (WGS) entry which is preliminary data.</text>
</comment>
<feature type="transmembrane region" description="Helical" evidence="1">
    <location>
        <begin position="21"/>
        <end position="46"/>
    </location>
</feature>
<dbReference type="EMBL" id="JAVKPH010000004">
    <property type="protein sequence ID" value="MDR5652054.1"/>
    <property type="molecule type" value="Genomic_DNA"/>
</dbReference>
<keyword evidence="1" id="KW-0472">Membrane</keyword>
<gene>
    <name evidence="2" type="ORF">RGD00_05545</name>
</gene>
<keyword evidence="1" id="KW-1133">Transmembrane helix</keyword>
<proteinExistence type="predicted"/>
<dbReference type="RefSeq" id="WP_310456299.1">
    <property type="nucleotide sequence ID" value="NZ_JAVKPH010000004.1"/>
</dbReference>
<sequence length="107" mass="11041">MESGQAPADAAPAALPLSVRLLQWLVIGLTASLILGVIAVVVVIVIRFPMGGAPAPLLPDTITLPAGTTAQAVTVGPDWYAVVTGDAILIYDRDTGALRQRVEIAVE</sequence>
<dbReference type="InterPro" id="IPR045519">
    <property type="entry name" value="DUF6476"/>
</dbReference>
<dbReference type="Pfam" id="PF20082">
    <property type="entry name" value="DUF6476"/>
    <property type="match status" value="1"/>
</dbReference>